<dbReference type="RefSeq" id="WP_007323266.1">
    <property type="nucleotide sequence ID" value="NZ_BAEE01000064.1"/>
</dbReference>
<evidence type="ECO:0000256" key="2">
    <source>
        <dbReference type="ARBA" id="ARBA00006472"/>
    </source>
</evidence>
<comment type="similarity">
    <text evidence="2">Belongs to the pterin-4-alpha-carbinolamine dehydratase family.</text>
</comment>
<dbReference type="SUPFAM" id="SSF55248">
    <property type="entry name" value="PCD-like"/>
    <property type="match status" value="1"/>
</dbReference>
<reference evidence="6 7" key="1">
    <citation type="submission" date="2011-11" db="EMBL/GenBank/DDBJ databases">
        <title>Whole genome shotgun sequence of Gordonia araii NBRC 100433.</title>
        <authorList>
            <person name="Yoshida Y."/>
            <person name="Hosoyama A."/>
            <person name="Tsuchikane K."/>
            <person name="Katsumata H."/>
            <person name="Yamazaki S."/>
            <person name="Fujita N."/>
        </authorList>
    </citation>
    <scope>NUCLEOTIDE SEQUENCE [LARGE SCALE GENOMIC DNA]</scope>
    <source>
        <strain evidence="6 7">NBRC 100433</strain>
    </source>
</reference>
<evidence type="ECO:0000256" key="3">
    <source>
        <dbReference type="ARBA" id="ARBA00013252"/>
    </source>
</evidence>
<dbReference type="GO" id="GO:0006729">
    <property type="term" value="P:tetrahydrobiopterin biosynthetic process"/>
    <property type="evidence" value="ECO:0007669"/>
    <property type="project" value="InterPro"/>
</dbReference>
<evidence type="ECO:0000256" key="4">
    <source>
        <dbReference type="ARBA" id="ARBA00021735"/>
    </source>
</evidence>
<dbReference type="Gene3D" id="3.30.1360.20">
    <property type="entry name" value="Transcriptional coactivator/pterin dehydratase"/>
    <property type="match status" value="1"/>
</dbReference>
<sequence length="103" mass="11263">MTTDRYRKLTAEEAAEAVPAPWHVAEGALRAEYRTQSMVRGLNLVTEAVEAAEAANHHPDIDFRYGTVTFTVITHAVGQLTDADVELATAIARIAERLDIAND</sequence>
<dbReference type="CDD" id="cd00488">
    <property type="entry name" value="PCD_DCoH"/>
    <property type="match status" value="1"/>
</dbReference>
<evidence type="ECO:0000256" key="5">
    <source>
        <dbReference type="ARBA" id="ARBA00023239"/>
    </source>
</evidence>
<protein>
    <recommendedName>
        <fullName evidence="4">Putative pterin-4-alpha-carbinolamine dehydratase</fullName>
        <ecNumber evidence="3">4.2.1.96</ecNumber>
    </recommendedName>
</protein>
<dbReference type="GO" id="GO:0008124">
    <property type="term" value="F:4-alpha-hydroxytetrahydrobiopterin dehydratase activity"/>
    <property type="evidence" value="ECO:0007669"/>
    <property type="project" value="UniProtKB-EC"/>
</dbReference>
<evidence type="ECO:0000256" key="1">
    <source>
        <dbReference type="ARBA" id="ARBA00001554"/>
    </source>
</evidence>
<dbReference type="AlphaFoldDB" id="G7H5R6"/>
<dbReference type="EC" id="4.2.1.96" evidence="3"/>
<keyword evidence="7" id="KW-1185">Reference proteome</keyword>
<accession>G7H5R6</accession>
<dbReference type="Proteomes" id="UP000035088">
    <property type="component" value="Unassembled WGS sequence"/>
</dbReference>
<dbReference type="Pfam" id="PF01329">
    <property type="entry name" value="Pterin_4a"/>
    <property type="match status" value="1"/>
</dbReference>
<dbReference type="STRING" id="1073574.GOARA_064_01930"/>
<gene>
    <name evidence="6" type="ORF">GOARA_064_01930</name>
</gene>
<dbReference type="InterPro" id="IPR036428">
    <property type="entry name" value="PCD_sf"/>
</dbReference>
<evidence type="ECO:0000313" key="6">
    <source>
        <dbReference type="EMBL" id="GAB11191.1"/>
    </source>
</evidence>
<name>G7H5R6_9ACTN</name>
<comment type="catalytic activity">
    <reaction evidence="1">
        <text>(4aS,6R)-4a-hydroxy-L-erythro-5,6,7,8-tetrahydrobiopterin = (6R)-L-erythro-6,7-dihydrobiopterin + H2O</text>
        <dbReference type="Rhea" id="RHEA:11920"/>
        <dbReference type="ChEBI" id="CHEBI:15377"/>
        <dbReference type="ChEBI" id="CHEBI:15642"/>
        <dbReference type="ChEBI" id="CHEBI:43120"/>
        <dbReference type="EC" id="4.2.1.96"/>
    </reaction>
</comment>
<dbReference type="OrthoDB" id="15077at2"/>
<organism evidence="6 7">
    <name type="scientific">Gordonia araii NBRC 100433</name>
    <dbReference type="NCBI Taxonomy" id="1073574"/>
    <lineage>
        <taxon>Bacteria</taxon>
        <taxon>Bacillati</taxon>
        <taxon>Actinomycetota</taxon>
        <taxon>Actinomycetes</taxon>
        <taxon>Mycobacteriales</taxon>
        <taxon>Gordoniaceae</taxon>
        <taxon>Gordonia</taxon>
    </lineage>
</organism>
<dbReference type="InterPro" id="IPR001533">
    <property type="entry name" value="Pterin_deHydtase"/>
</dbReference>
<dbReference type="EMBL" id="BAEE01000064">
    <property type="protein sequence ID" value="GAB11191.1"/>
    <property type="molecule type" value="Genomic_DNA"/>
</dbReference>
<proteinExistence type="inferred from homology"/>
<evidence type="ECO:0000313" key="7">
    <source>
        <dbReference type="Proteomes" id="UP000035088"/>
    </source>
</evidence>
<keyword evidence="5" id="KW-0456">Lyase</keyword>
<dbReference type="PANTHER" id="PTHR12599:SF0">
    <property type="entry name" value="PTERIN-4-ALPHA-CARBINOLAMINE DEHYDRATASE"/>
    <property type="match status" value="1"/>
</dbReference>
<comment type="caution">
    <text evidence="6">The sequence shown here is derived from an EMBL/GenBank/DDBJ whole genome shotgun (WGS) entry which is preliminary data.</text>
</comment>
<dbReference type="PANTHER" id="PTHR12599">
    <property type="entry name" value="PTERIN-4-ALPHA-CARBINOLAMINE DEHYDRATASE"/>
    <property type="match status" value="1"/>
</dbReference>